<dbReference type="SMART" id="SM00356">
    <property type="entry name" value="ZnF_C3H1"/>
    <property type="match status" value="2"/>
</dbReference>
<evidence type="ECO:0000256" key="11">
    <source>
        <dbReference type="SAM" id="MobiDB-lite"/>
    </source>
</evidence>
<evidence type="ECO:0000259" key="12">
    <source>
        <dbReference type="PROSITE" id="PS50103"/>
    </source>
</evidence>
<feature type="compositionally biased region" description="Gly residues" evidence="11">
    <location>
        <begin position="208"/>
        <end position="222"/>
    </location>
</feature>
<evidence type="ECO:0000256" key="8">
    <source>
        <dbReference type="ARBA" id="ARBA00032644"/>
    </source>
</evidence>
<dbReference type="GO" id="GO:0006167">
    <property type="term" value="P:AMP biosynthetic process"/>
    <property type="evidence" value="ECO:0007669"/>
    <property type="project" value="TreeGrafter"/>
</dbReference>
<dbReference type="InterPro" id="IPR036855">
    <property type="entry name" value="Znf_CCCH_sf"/>
</dbReference>
<dbReference type="InterPro" id="IPR000571">
    <property type="entry name" value="Znf_CCCH"/>
</dbReference>
<dbReference type="FunFam" id="4.10.1000.10:FF:000003">
    <property type="entry name" value="Zinc finger CCCH domain-containing protein"/>
    <property type="match status" value="1"/>
</dbReference>
<evidence type="ECO:0000259" key="14">
    <source>
        <dbReference type="PROSITE" id="PS51462"/>
    </source>
</evidence>
<keyword evidence="16" id="KW-1185">Reference proteome</keyword>
<evidence type="ECO:0000256" key="1">
    <source>
        <dbReference type="ARBA" id="ARBA00005582"/>
    </source>
</evidence>
<evidence type="ECO:0000259" key="13">
    <source>
        <dbReference type="PROSITE" id="PS51363"/>
    </source>
</evidence>
<feature type="zinc finger region" description="C3H1-type" evidence="9">
    <location>
        <begin position="231"/>
        <end position="259"/>
    </location>
</feature>
<feature type="region of interest" description="Disordered" evidence="11">
    <location>
        <begin position="264"/>
        <end position="290"/>
    </location>
</feature>
<dbReference type="EMBL" id="JAAAIP010000654">
    <property type="protein sequence ID" value="KAG0313971.1"/>
    <property type="molecule type" value="Genomic_DNA"/>
</dbReference>
<feature type="compositionally biased region" description="Basic and acidic residues" evidence="11">
    <location>
        <begin position="389"/>
        <end position="398"/>
    </location>
</feature>
<dbReference type="AlphaFoldDB" id="A0A9P6R989"/>
<evidence type="ECO:0000256" key="7">
    <source>
        <dbReference type="ARBA" id="ARBA00022833"/>
    </source>
</evidence>
<dbReference type="InterPro" id="IPR051325">
    <property type="entry name" value="Nudix_hydrolase_domain"/>
</dbReference>
<evidence type="ECO:0000256" key="9">
    <source>
        <dbReference type="PROSITE-ProRule" id="PRU00723"/>
    </source>
</evidence>
<dbReference type="InterPro" id="IPR015797">
    <property type="entry name" value="NUDIX_hydrolase-like_dom_sf"/>
</dbReference>
<feature type="domain" description="C3H1-type" evidence="12">
    <location>
        <begin position="231"/>
        <end position="259"/>
    </location>
</feature>
<reference evidence="15" key="1">
    <citation type="journal article" date="2020" name="Fungal Divers.">
        <title>Resolving the Mortierellaceae phylogeny through synthesis of multi-gene phylogenetics and phylogenomics.</title>
        <authorList>
            <person name="Vandepol N."/>
            <person name="Liber J."/>
            <person name="Desiro A."/>
            <person name="Na H."/>
            <person name="Kennedy M."/>
            <person name="Barry K."/>
            <person name="Grigoriev I.V."/>
            <person name="Miller A.N."/>
            <person name="O'Donnell K."/>
            <person name="Stajich J.E."/>
            <person name="Bonito G."/>
        </authorList>
    </citation>
    <scope>NUCLEOTIDE SEQUENCE</scope>
    <source>
        <strain evidence="15">REB-010B</strain>
    </source>
</reference>
<dbReference type="SUPFAM" id="SSF55811">
    <property type="entry name" value="Nudix"/>
    <property type="match status" value="1"/>
</dbReference>
<feature type="coiled-coil region" evidence="10">
    <location>
        <begin position="603"/>
        <end position="630"/>
    </location>
</feature>
<dbReference type="SMART" id="SM00515">
    <property type="entry name" value="eIF5C"/>
    <property type="match status" value="1"/>
</dbReference>
<dbReference type="InterPro" id="IPR000086">
    <property type="entry name" value="NUDIX_hydrolase_dom"/>
</dbReference>
<dbReference type="GO" id="GO:0051252">
    <property type="term" value="P:regulation of RNA metabolic process"/>
    <property type="evidence" value="ECO:0007669"/>
    <property type="project" value="UniProtKB-ARBA"/>
</dbReference>
<dbReference type="GO" id="GO:0000166">
    <property type="term" value="F:nucleotide binding"/>
    <property type="evidence" value="ECO:0007669"/>
    <property type="project" value="UniProtKB-KW"/>
</dbReference>
<feature type="domain" description="Nudix hydrolase" evidence="14">
    <location>
        <begin position="3"/>
        <end position="135"/>
    </location>
</feature>
<dbReference type="GO" id="GO:0006754">
    <property type="term" value="P:ATP biosynthetic process"/>
    <property type="evidence" value="ECO:0007669"/>
    <property type="project" value="TreeGrafter"/>
</dbReference>
<keyword evidence="3 9" id="KW-0479">Metal-binding</keyword>
<keyword evidence="6" id="KW-0378">Hydrolase</keyword>
<dbReference type="SUPFAM" id="SSF90229">
    <property type="entry name" value="CCCH zinc finger"/>
    <property type="match status" value="2"/>
</dbReference>
<dbReference type="PANTHER" id="PTHR21340">
    <property type="entry name" value="DIADENOSINE 5,5-P1,P4-TETRAPHOSPHATE PYROPHOSPHOHYDROLASE MUTT"/>
    <property type="match status" value="1"/>
</dbReference>
<feature type="domain" description="W2" evidence="13">
    <location>
        <begin position="580"/>
        <end position="737"/>
    </location>
</feature>
<evidence type="ECO:0000256" key="5">
    <source>
        <dbReference type="ARBA" id="ARBA00022771"/>
    </source>
</evidence>
<evidence type="ECO:0000256" key="4">
    <source>
        <dbReference type="ARBA" id="ARBA00022741"/>
    </source>
</evidence>
<dbReference type="Gene3D" id="3.90.79.10">
    <property type="entry name" value="Nucleoside Triphosphate Pyrophosphohydrolase"/>
    <property type="match status" value="1"/>
</dbReference>
<evidence type="ECO:0000313" key="15">
    <source>
        <dbReference type="EMBL" id="KAG0313971.1"/>
    </source>
</evidence>
<dbReference type="InterPro" id="IPR016024">
    <property type="entry name" value="ARM-type_fold"/>
</dbReference>
<keyword evidence="5 9" id="KW-0863">Zinc-finger</keyword>
<evidence type="ECO:0000256" key="6">
    <source>
        <dbReference type="ARBA" id="ARBA00022801"/>
    </source>
</evidence>
<evidence type="ECO:0000256" key="2">
    <source>
        <dbReference type="ARBA" id="ARBA00018911"/>
    </source>
</evidence>
<dbReference type="GO" id="GO:0004081">
    <property type="term" value="F:bis(5'-nucleosyl)-tetraphosphatase (asymmetrical) activity"/>
    <property type="evidence" value="ECO:0007669"/>
    <property type="project" value="TreeGrafter"/>
</dbReference>
<comment type="caution">
    <text evidence="15">The sequence shown here is derived from an EMBL/GenBank/DDBJ whole genome shotgun (WGS) entry which is preliminary data.</text>
</comment>
<feature type="region of interest" description="Disordered" evidence="11">
    <location>
        <begin position="510"/>
        <end position="555"/>
    </location>
</feature>
<dbReference type="Gene3D" id="1.25.40.180">
    <property type="match status" value="1"/>
</dbReference>
<evidence type="ECO:0000313" key="16">
    <source>
        <dbReference type="Proteomes" id="UP000738325"/>
    </source>
</evidence>
<proteinExistence type="inferred from homology"/>
<dbReference type="Pfam" id="PF00293">
    <property type="entry name" value="NUDIX"/>
    <property type="match status" value="1"/>
</dbReference>
<name>A0A9P6R989_9FUNG</name>
<dbReference type="GO" id="GO:0010468">
    <property type="term" value="P:regulation of gene expression"/>
    <property type="evidence" value="ECO:0007669"/>
    <property type="project" value="UniProtKB-ARBA"/>
</dbReference>
<dbReference type="Pfam" id="PF02020">
    <property type="entry name" value="W2"/>
    <property type="match status" value="1"/>
</dbReference>
<feature type="region of interest" description="Disordered" evidence="11">
    <location>
        <begin position="189"/>
        <end position="229"/>
    </location>
</feature>
<dbReference type="PROSITE" id="PS51363">
    <property type="entry name" value="W2"/>
    <property type="match status" value="1"/>
</dbReference>
<dbReference type="SUPFAM" id="SSF48371">
    <property type="entry name" value="ARM repeat"/>
    <property type="match status" value="1"/>
</dbReference>
<evidence type="ECO:0000256" key="3">
    <source>
        <dbReference type="ARBA" id="ARBA00022723"/>
    </source>
</evidence>
<dbReference type="GO" id="GO:0008270">
    <property type="term" value="F:zinc ion binding"/>
    <property type="evidence" value="ECO:0007669"/>
    <property type="project" value="UniProtKB-KW"/>
</dbReference>
<dbReference type="OrthoDB" id="410307at2759"/>
<dbReference type="InterPro" id="IPR003565">
    <property type="entry name" value="Tetra_PHTase"/>
</dbReference>
<protein>
    <recommendedName>
        <fullName evidence="2">Bis(5'-nucleosyl)-tetraphosphatase [asymmetrical]</fullName>
    </recommendedName>
    <alternativeName>
        <fullName evidence="8">Diadenosine 5',5'''-P1,P4-tetraphosphate asymmetrical hydrolase</fullName>
    </alternativeName>
</protein>
<keyword evidence="10" id="KW-0175">Coiled coil</keyword>
<accession>A0A9P6R989</accession>
<dbReference type="Proteomes" id="UP000738325">
    <property type="component" value="Unassembled WGS sequence"/>
</dbReference>
<sequence>MDKSLHVTGILIYRHQRNSTEILLVNDSFNHKRHWTAPKGRVIGDEDEHKAALRETLEITGLSVKDLRVEDSFRAEIKYLSGTRPKRVVYYLAELTDSAKVLPTGEGVQFSWCNLQQATDKALYKTMQDVLRSAFTAAEASRAKALAAAPLKMHRNHSNNSGDSLESNMKNLNIALPLDSQRQAITRDYNNRGNSQHRDRDQNREGNASGGRYGNNNSGGTGTNPHADNPNYKTRLCERYEAEQFCPYYGKCTFAHGLAELRQRPTNPDQQDMPASAVQASYQNRARREVTENEFHKTRLCERFMNDGDCPFGTRCTYAHGREELRQRAGYQNSGNNSDNGGYNNSGGYSRDGQSGGDRPYRSNNTGEGYQDRGFRSQQQQQQQPSDGADDRAYRANRSEGPYRSSFADRENRDGPYRPPQALGQDRYTRAQPDTTNATGAYRVPQARGLSSQASDDTGLGRSVLAPRATMSPTPVTAAAIAAAAAATASAAAATPVASAVSTPSLGSVSLGASPIGTPVLGSEKLANGRRRNQDLDDKPRTKVVEMSSEDMEKFQLRRPETPVAVKPDTKQAQRDQLIQDLQKFFQQQQQQQSGEGSAALDKKQQQQQLQDAIKEVTRLEMRNALTKAQLYYILITAIFAETSEAWKKVLAEKGKLLAKFVRSSEDQLTLMRAWEQFFVKYPATMGRSPVVMKEMYDVELVEEDVMLAWYDLPTTDAELKKKCGAFMDWLRSAEEE</sequence>
<dbReference type="Pfam" id="PF00642">
    <property type="entry name" value="zf-CCCH"/>
    <property type="match status" value="2"/>
</dbReference>
<keyword evidence="7 9" id="KW-0862">Zinc</keyword>
<organism evidence="15 16">
    <name type="scientific">Dissophora globulifera</name>
    <dbReference type="NCBI Taxonomy" id="979702"/>
    <lineage>
        <taxon>Eukaryota</taxon>
        <taxon>Fungi</taxon>
        <taxon>Fungi incertae sedis</taxon>
        <taxon>Mucoromycota</taxon>
        <taxon>Mortierellomycotina</taxon>
        <taxon>Mortierellomycetes</taxon>
        <taxon>Mortierellales</taxon>
        <taxon>Mortierellaceae</taxon>
        <taxon>Dissophora</taxon>
    </lineage>
</organism>
<dbReference type="PROSITE" id="PS50103">
    <property type="entry name" value="ZF_C3H1"/>
    <property type="match status" value="2"/>
</dbReference>
<feature type="zinc finger region" description="C3H1-type" evidence="9">
    <location>
        <begin position="295"/>
        <end position="323"/>
    </location>
</feature>
<feature type="compositionally biased region" description="Basic and acidic residues" evidence="11">
    <location>
        <begin position="407"/>
        <end position="416"/>
    </location>
</feature>
<evidence type="ECO:0000256" key="10">
    <source>
        <dbReference type="SAM" id="Coils"/>
    </source>
</evidence>
<dbReference type="Gene3D" id="4.10.1000.10">
    <property type="entry name" value="Zinc finger, CCCH-type"/>
    <property type="match status" value="2"/>
</dbReference>
<comment type="similarity">
    <text evidence="1">Belongs to the Nudix hydrolase family.</text>
</comment>
<dbReference type="PANTHER" id="PTHR21340:SF0">
    <property type="entry name" value="BIS(5'-NUCLEOSYL)-TETRAPHOSPHATASE [ASYMMETRICAL]"/>
    <property type="match status" value="1"/>
</dbReference>
<gene>
    <name evidence="15" type="primary">NUDT2</name>
    <name evidence="15" type="ORF">BGZ99_008452</name>
</gene>
<dbReference type="CDD" id="cd03428">
    <property type="entry name" value="NUDIX_Ap4A_Nudt2"/>
    <property type="match status" value="1"/>
</dbReference>
<dbReference type="InterPro" id="IPR003307">
    <property type="entry name" value="W2_domain"/>
</dbReference>
<dbReference type="PROSITE" id="PS51462">
    <property type="entry name" value="NUDIX"/>
    <property type="match status" value="1"/>
</dbReference>
<keyword evidence="4" id="KW-0547">Nucleotide-binding</keyword>
<feature type="domain" description="C3H1-type" evidence="12">
    <location>
        <begin position="295"/>
        <end position="323"/>
    </location>
</feature>
<feature type="compositionally biased region" description="Low complexity" evidence="11">
    <location>
        <begin position="330"/>
        <end position="349"/>
    </location>
</feature>
<feature type="region of interest" description="Disordered" evidence="11">
    <location>
        <begin position="328"/>
        <end position="461"/>
    </location>
</feature>
<feature type="compositionally biased region" description="Basic and acidic residues" evidence="11">
    <location>
        <begin position="532"/>
        <end position="544"/>
    </location>
</feature>